<dbReference type="InterPro" id="IPR011453">
    <property type="entry name" value="DUF1559"/>
</dbReference>
<dbReference type="PROSITE" id="PS00409">
    <property type="entry name" value="PROKAR_NTER_METHYL"/>
    <property type="match status" value="1"/>
</dbReference>
<dbReference type="NCBIfam" id="TIGR04294">
    <property type="entry name" value="pre_pil_HX9DG"/>
    <property type="match status" value="1"/>
</dbReference>
<protein>
    <submittedName>
        <fullName evidence="2">DUF1559 domain-containing protein</fullName>
    </submittedName>
</protein>
<evidence type="ECO:0000259" key="1">
    <source>
        <dbReference type="Pfam" id="PF07596"/>
    </source>
</evidence>
<keyword evidence="3" id="KW-1185">Reference proteome</keyword>
<dbReference type="RefSeq" id="WP_277864158.1">
    <property type="nucleotide sequence ID" value="NZ_JARRAG010000002.1"/>
</dbReference>
<dbReference type="PANTHER" id="PTHR30093:SF2">
    <property type="entry name" value="TYPE II SECRETION SYSTEM PROTEIN H"/>
    <property type="match status" value="1"/>
</dbReference>
<comment type="caution">
    <text evidence="2">The sequence shown here is derived from an EMBL/GenBank/DDBJ whole genome shotgun (WGS) entry which is preliminary data.</text>
</comment>
<organism evidence="2 3">
    <name type="scientific">Paludisphaera mucosa</name>
    <dbReference type="NCBI Taxonomy" id="3030827"/>
    <lineage>
        <taxon>Bacteria</taxon>
        <taxon>Pseudomonadati</taxon>
        <taxon>Planctomycetota</taxon>
        <taxon>Planctomycetia</taxon>
        <taxon>Isosphaerales</taxon>
        <taxon>Isosphaeraceae</taxon>
        <taxon>Paludisphaera</taxon>
    </lineage>
</organism>
<dbReference type="InterPro" id="IPR012902">
    <property type="entry name" value="N_methyl_site"/>
</dbReference>
<dbReference type="Gene3D" id="3.30.700.10">
    <property type="entry name" value="Glycoprotein, Type 4 Pilin"/>
    <property type="match status" value="1"/>
</dbReference>
<dbReference type="InterPro" id="IPR045584">
    <property type="entry name" value="Pilin-like"/>
</dbReference>
<dbReference type="InterPro" id="IPR027558">
    <property type="entry name" value="Pre_pil_HX9DG_C"/>
</dbReference>
<evidence type="ECO:0000313" key="2">
    <source>
        <dbReference type="EMBL" id="MDG3007888.1"/>
    </source>
</evidence>
<evidence type="ECO:0000313" key="3">
    <source>
        <dbReference type="Proteomes" id="UP001216907"/>
    </source>
</evidence>
<sequence length="317" mass="34490">MVRKSRSGFTLIELLVVIAIIAVLIALLLPAVQAAREAARRMQCTNNLKQLGLALHNYHDVHGQFPMGAQGRNPVTGLYDMAFPNRQPFVVALLPFYEQGNLYSSYNASVGFNLGDNLTTRLIPISAYQCPSDQTQIFHQTVAGVLIDFEVKGNYGLNWGTSTYWDQGMGNGRQAAPFYIGYGARIAAVTDGTSNTLAMTEMLQAPSPAGPSSVIDRRARLWNDDSAGYTLMTRFGPNSRLPDFSTCYNDPAKGLPCTNNTVTSNDFYMGARSRHPGGVVGLLCDGSVRYFKDSVNIPTWMALSTSNGGEVISSDAY</sequence>
<dbReference type="SUPFAM" id="SSF54523">
    <property type="entry name" value="Pili subunits"/>
    <property type="match status" value="1"/>
</dbReference>
<accession>A0ABT6FKJ3</accession>
<proteinExistence type="predicted"/>
<gene>
    <name evidence="2" type="ORF">PZE19_29345</name>
</gene>
<dbReference type="Proteomes" id="UP001216907">
    <property type="component" value="Unassembled WGS sequence"/>
</dbReference>
<dbReference type="Pfam" id="PF07596">
    <property type="entry name" value="SBP_bac_10"/>
    <property type="match status" value="1"/>
</dbReference>
<feature type="domain" description="DUF1559" evidence="1">
    <location>
        <begin position="33"/>
        <end position="296"/>
    </location>
</feature>
<name>A0ABT6FKJ3_9BACT</name>
<dbReference type="NCBIfam" id="TIGR02532">
    <property type="entry name" value="IV_pilin_GFxxxE"/>
    <property type="match status" value="1"/>
</dbReference>
<dbReference type="EMBL" id="JARRAG010000002">
    <property type="protein sequence ID" value="MDG3007888.1"/>
    <property type="molecule type" value="Genomic_DNA"/>
</dbReference>
<dbReference type="PANTHER" id="PTHR30093">
    <property type="entry name" value="GENERAL SECRETION PATHWAY PROTEIN G"/>
    <property type="match status" value="1"/>
</dbReference>
<dbReference type="Pfam" id="PF07963">
    <property type="entry name" value="N_methyl"/>
    <property type="match status" value="1"/>
</dbReference>
<reference evidence="2 3" key="1">
    <citation type="submission" date="2023-03" db="EMBL/GenBank/DDBJ databases">
        <title>Paludisphaera mucosa sp. nov. a novel planctomycete from northern fen.</title>
        <authorList>
            <person name="Ivanova A."/>
        </authorList>
    </citation>
    <scope>NUCLEOTIDE SEQUENCE [LARGE SCALE GENOMIC DNA]</scope>
    <source>
        <strain evidence="2 3">Pla2</strain>
    </source>
</reference>